<dbReference type="Proteomes" id="UP000035054">
    <property type="component" value="Unassembled WGS sequence"/>
</dbReference>
<reference evidence="3 4" key="1">
    <citation type="submission" date="2015-01" db="EMBL/GenBank/DDBJ databases">
        <title>Lifestyle Evolution in Cyanobacterial Symbionts of Sponges.</title>
        <authorList>
            <person name="Burgsdorf I."/>
            <person name="Slaby B.M."/>
            <person name="Handley K.M."/>
            <person name="Haber M."/>
            <person name="Blom J."/>
            <person name="Marshall C.W."/>
            <person name="Gilbert J.A."/>
            <person name="Hentschel U."/>
            <person name="Steindler L."/>
        </authorList>
    </citation>
    <scope>NUCLEOTIDE SEQUENCE [LARGE SCALE GENOMIC DNA]</scope>
    <source>
        <strain evidence="3">142</strain>
    </source>
</reference>
<dbReference type="AlphaFoldDB" id="A0A6N3XC46"/>
<feature type="compositionally biased region" description="Pro residues" evidence="1">
    <location>
        <begin position="84"/>
        <end position="93"/>
    </location>
</feature>
<keyword evidence="2" id="KW-0472">Membrane</keyword>
<evidence type="ECO:0000256" key="1">
    <source>
        <dbReference type="SAM" id="MobiDB-lite"/>
    </source>
</evidence>
<comment type="caution">
    <text evidence="3">The sequence shown here is derived from an EMBL/GenBank/DDBJ whole genome shotgun (WGS) entry which is preliminary data.</text>
</comment>
<name>A0A6N3XC46_9SYNE</name>
<feature type="compositionally biased region" description="Pro residues" evidence="1">
    <location>
        <begin position="114"/>
        <end position="123"/>
    </location>
</feature>
<organism evidence="3 4">
    <name type="scientific">Candidatus Synechococcus spongiarum 142</name>
    <dbReference type="NCBI Taxonomy" id="1608213"/>
    <lineage>
        <taxon>Bacteria</taxon>
        <taxon>Bacillati</taxon>
        <taxon>Cyanobacteriota</taxon>
        <taxon>Cyanophyceae</taxon>
        <taxon>Synechococcales</taxon>
        <taxon>Synechococcaceae</taxon>
        <taxon>Synechococcus</taxon>
    </lineage>
</organism>
<feature type="region of interest" description="Disordered" evidence="1">
    <location>
        <begin position="77"/>
        <end position="140"/>
    </location>
</feature>
<feature type="non-terminal residue" evidence="3">
    <location>
        <position position="140"/>
    </location>
</feature>
<protein>
    <submittedName>
        <fullName evidence="3">Uncharacterized protein</fullName>
    </submittedName>
</protein>
<accession>A0A6N3XC46</accession>
<evidence type="ECO:0000313" key="4">
    <source>
        <dbReference type="Proteomes" id="UP000035054"/>
    </source>
</evidence>
<keyword evidence="2" id="KW-0812">Transmembrane</keyword>
<sequence>MQSLAYVVAYVISPALVLGFLFIGPVAVGKVARARGYNALNWGLASMLITPILGAILVSGLPDRHLHKKLDRLIDRQPTLDPVPGIPPTPQPAPVVAAAPAPTHSPSTVGQEPAPKPPAPKPSPQTSVDSWEDSLRKLDQ</sequence>
<feature type="transmembrane region" description="Helical" evidence="2">
    <location>
        <begin position="7"/>
        <end position="28"/>
    </location>
</feature>
<evidence type="ECO:0000313" key="3">
    <source>
        <dbReference type="EMBL" id="KKZ15158.1"/>
    </source>
</evidence>
<gene>
    <name evidence="3" type="ORF">TH68_01935</name>
</gene>
<proteinExistence type="predicted"/>
<evidence type="ECO:0000256" key="2">
    <source>
        <dbReference type="SAM" id="Phobius"/>
    </source>
</evidence>
<keyword evidence="2" id="KW-1133">Transmembrane helix</keyword>
<feature type="transmembrane region" description="Helical" evidence="2">
    <location>
        <begin position="40"/>
        <end position="62"/>
    </location>
</feature>
<dbReference type="EMBL" id="JXUO01000057">
    <property type="protein sequence ID" value="KKZ15158.1"/>
    <property type="molecule type" value="Genomic_DNA"/>
</dbReference>